<dbReference type="InterPro" id="IPR036059">
    <property type="entry name" value="TldD/PmbA_sf"/>
</dbReference>
<dbReference type="PANTHER" id="PTHR43421:SF1">
    <property type="entry name" value="METALLOPROTEASE PMBA"/>
    <property type="match status" value="1"/>
</dbReference>
<evidence type="ECO:0000259" key="4">
    <source>
        <dbReference type="Pfam" id="PF19290"/>
    </source>
</evidence>
<feature type="domain" description="Metalloprotease TldD/E C-terminal" evidence="3">
    <location>
        <begin position="235"/>
        <end position="450"/>
    </location>
</feature>
<dbReference type="GO" id="GO:0008237">
    <property type="term" value="F:metallopeptidase activity"/>
    <property type="evidence" value="ECO:0007669"/>
    <property type="project" value="InterPro"/>
</dbReference>
<comment type="similarity">
    <text evidence="1">Belongs to the peptidase U62 family.</text>
</comment>
<evidence type="ECO:0000256" key="1">
    <source>
        <dbReference type="ARBA" id="ARBA00005836"/>
    </source>
</evidence>
<protein>
    <submittedName>
        <fullName evidence="5">PmbA protein</fullName>
    </submittedName>
</protein>
<sequence length="451" mass="46655">MSDSLPTSAPSDILPELVAAALKAGADAAEAVSAERAALSVGVRNGALEDVEREESRDLGLRVFIGRRQATVSASDLSDATRARLVERAVAMARLAPEDPYAGLAPEDRLARGPFRDLDLFDPTERGAADLEGAAAAAEAVALAVPGVVRSEGGHASASASRWRLVTSHGFDGAYHGSAFSLGVGVIAEKDGAMERGGEQRAARHLSDLPSAEDIGAEAGRRAVARTGPRKIASTTAPVIFENRLAMQILSPLIGAISGPSIARGTSFLKDRLGQPVLPAGVDLIDDPFRRRGLGSTPFDDEGVAVARQSIIDDGRLTTWLLNSAAAAQLGLASTGHAARGLAGPPGVSTHSLHLQPGERDLHGLMADAGAGLLVTSMFGPSLNPNTGDWSAGVSGFWFENGAIAYPVSEVTVAGRLPDLYARLQRGSDLEFRGANNSPSLMFDAVAIAGK</sequence>
<comment type="caution">
    <text evidence="5">The sequence shown here is derived from an EMBL/GenBank/DDBJ whole genome shotgun (WGS) entry which is preliminary data.</text>
</comment>
<feature type="domain" description="Metalloprotease TldD/E central" evidence="4">
    <location>
        <begin position="131"/>
        <end position="226"/>
    </location>
</feature>
<keyword evidence="6" id="KW-1185">Reference proteome</keyword>
<dbReference type="Pfam" id="PF19290">
    <property type="entry name" value="PmbA_TldD_2nd"/>
    <property type="match status" value="1"/>
</dbReference>
<gene>
    <name evidence="5" type="ORF">HNQ67_002387</name>
</gene>
<evidence type="ECO:0000313" key="6">
    <source>
        <dbReference type="Proteomes" id="UP000566663"/>
    </source>
</evidence>
<reference evidence="5 6" key="1">
    <citation type="submission" date="2020-08" db="EMBL/GenBank/DDBJ databases">
        <title>Genomic Encyclopedia of Type Strains, Phase IV (KMG-IV): sequencing the most valuable type-strain genomes for metagenomic binning, comparative biology and taxonomic classification.</title>
        <authorList>
            <person name="Goeker M."/>
        </authorList>
    </citation>
    <scope>NUCLEOTIDE SEQUENCE [LARGE SCALE GENOMIC DNA]</scope>
    <source>
        <strain evidence="5 6">DSM 25335</strain>
    </source>
</reference>
<feature type="domain" description="Metalloprotease TldD/E N-terminal" evidence="2">
    <location>
        <begin position="30"/>
        <end position="93"/>
    </location>
</feature>
<dbReference type="InterPro" id="IPR002510">
    <property type="entry name" value="Metalloprtase-TldD/E_N"/>
</dbReference>
<proteinExistence type="inferred from homology"/>
<evidence type="ECO:0000259" key="2">
    <source>
        <dbReference type="Pfam" id="PF01523"/>
    </source>
</evidence>
<dbReference type="GO" id="GO:0006508">
    <property type="term" value="P:proteolysis"/>
    <property type="evidence" value="ECO:0007669"/>
    <property type="project" value="InterPro"/>
</dbReference>
<dbReference type="InterPro" id="IPR045570">
    <property type="entry name" value="Metalloprtase-TldD/E_cen_dom"/>
</dbReference>
<dbReference type="Pfam" id="PF19289">
    <property type="entry name" value="PmbA_TldD_3rd"/>
    <property type="match status" value="1"/>
</dbReference>
<dbReference type="SUPFAM" id="SSF111283">
    <property type="entry name" value="Putative modulator of DNA gyrase, PmbA/TldD"/>
    <property type="match status" value="1"/>
</dbReference>
<dbReference type="RefSeq" id="WP_183255702.1">
    <property type="nucleotide sequence ID" value="NZ_BAAAFF010000001.1"/>
</dbReference>
<dbReference type="AlphaFoldDB" id="A0A7W8HZW1"/>
<accession>A0A7W8HZW1</accession>
<dbReference type="PANTHER" id="PTHR43421">
    <property type="entry name" value="METALLOPROTEASE PMBA"/>
    <property type="match status" value="1"/>
</dbReference>
<dbReference type="EMBL" id="JACHFZ010000005">
    <property type="protein sequence ID" value="MBB5292850.1"/>
    <property type="molecule type" value="Genomic_DNA"/>
</dbReference>
<dbReference type="Pfam" id="PF01523">
    <property type="entry name" value="PmbA_TldD_1st"/>
    <property type="match status" value="1"/>
</dbReference>
<dbReference type="Gene3D" id="3.30.2290.10">
    <property type="entry name" value="PmbA/TldD superfamily"/>
    <property type="match status" value="1"/>
</dbReference>
<dbReference type="GO" id="GO:0005829">
    <property type="term" value="C:cytosol"/>
    <property type="evidence" value="ECO:0007669"/>
    <property type="project" value="TreeGrafter"/>
</dbReference>
<evidence type="ECO:0000259" key="3">
    <source>
        <dbReference type="Pfam" id="PF19289"/>
    </source>
</evidence>
<organism evidence="5 6">
    <name type="scientific">Brevundimonas basaltis</name>
    <dbReference type="NCBI Taxonomy" id="472166"/>
    <lineage>
        <taxon>Bacteria</taxon>
        <taxon>Pseudomonadati</taxon>
        <taxon>Pseudomonadota</taxon>
        <taxon>Alphaproteobacteria</taxon>
        <taxon>Caulobacterales</taxon>
        <taxon>Caulobacteraceae</taxon>
        <taxon>Brevundimonas</taxon>
    </lineage>
</organism>
<name>A0A7W8HZW1_9CAUL</name>
<dbReference type="InterPro" id="IPR045569">
    <property type="entry name" value="Metalloprtase-TldD/E_C"/>
</dbReference>
<dbReference type="InterPro" id="IPR035068">
    <property type="entry name" value="TldD/PmbA_N"/>
</dbReference>
<dbReference type="Proteomes" id="UP000566663">
    <property type="component" value="Unassembled WGS sequence"/>
</dbReference>
<dbReference type="InterPro" id="IPR047657">
    <property type="entry name" value="PmbA"/>
</dbReference>
<evidence type="ECO:0000313" key="5">
    <source>
        <dbReference type="EMBL" id="MBB5292850.1"/>
    </source>
</evidence>